<evidence type="ECO:0000256" key="4">
    <source>
        <dbReference type="ARBA" id="ARBA00023136"/>
    </source>
</evidence>
<gene>
    <name evidence="7" type="ORF">IRI77_32345</name>
</gene>
<sequence>MSPTPSNPMPPAPALIDVHSIETPEQTRLHFQLAGIGSRFLALAIDTTIQFVAFLAGLLILAVTGARLFMVFAFVPQQWWTAVVIGFNFVLYYGYFTIFEIAWRGQTPGKRIIGIRVIKESGRPLAPAETIGRNLLRIVDQLPGIYAVGILTALFNAQSKRLGDFVAGSIVIRERKQESMWQEIEESAPAGGAFAGYRLSPTHATLIETFVARRSDLPADLRSQMAHQIFLKVQASNELPPGFTGSPESVLDELLRAHRATGGYA</sequence>
<evidence type="ECO:0000256" key="1">
    <source>
        <dbReference type="ARBA" id="ARBA00004141"/>
    </source>
</evidence>
<evidence type="ECO:0000256" key="5">
    <source>
        <dbReference type="SAM" id="Phobius"/>
    </source>
</evidence>
<reference evidence="7 8" key="1">
    <citation type="submission" date="2020-10" db="EMBL/GenBank/DDBJ databases">
        <title>Complete genome sequence of Paludibaculum fermentans P105T, a facultatively anaerobic acidobacterium capable of dissimilatory Fe(III) reduction.</title>
        <authorList>
            <person name="Dedysh S.N."/>
            <person name="Beletsky A.V."/>
            <person name="Kulichevskaya I.S."/>
            <person name="Mardanov A.V."/>
            <person name="Ravin N.V."/>
        </authorList>
    </citation>
    <scope>NUCLEOTIDE SEQUENCE [LARGE SCALE GENOMIC DNA]</scope>
    <source>
        <strain evidence="7 8">P105</strain>
    </source>
</reference>
<dbReference type="KEGG" id="pfer:IRI77_32345"/>
<dbReference type="Pfam" id="PF06271">
    <property type="entry name" value="RDD"/>
    <property type="match status" value="1"/>
</dbReference>
<evidence type="ECO:0000259" key="6">
    <source>
        <dbReference type="Pfam" id="PF06271"/>
    </source>
</evidence>
<feature type="transmembrane region" description="Helical" evidence="5">
    <location>
        <begin position="79"/>
        <end position="103"/>
    </location>
</feature>
<protein>
    <submittedName>
        <fullName evidence="7">RDD family protein</fullName>
    </submittedName>
</protein>
<evidence type="ECO:0000313" key="7">
    <source>
        <dbReference type="EMBL" id="QOY87402.1"/>
    </source>
</evidence>
<organism evidence="7 8">
    <name type="scientific">Paludibaculum fermentans</name>
    <dbReference type="NCBI Taxonomy" id="1473598"/>
    <lineage>
        <taxon>Bacteria</taxon>
        <taxon>Pseudomonadati</taxon>
        <taxon>Acidobacteriota</taxon>
        <taxon>Terriglobia</taxon>
        <taxon>Bryobacterales</taxon>
        <taxon>Bryobacteraceae</taxon>
        <taxon>Paludibaculum</taxon>
    </lineage>
</organism>
<keyword evidence="4 5" id="KW-0472">Membrane</keyword>
<evidence type="ECO:0000256" key="3">
    <source>
        <dbReference type="ARBA" id="ARBA00022989"/>
    </source>
</evidence>
<keyword evidence="3 5" id="KW-1133">Transmembrane helix</keyword>
<keyword evidence="2 5" id="KW-0812">Transmembrane</keyword>
<name>A0A7S7NPI1_PALFE</name>
<evidence type="ECO:0000256" key="2">
    <source>
        <dbReference type="ARBA" id="ARBA00022692"/>
    </source>
</evidence>
<comment type="subcellular location">
    <subcellularLocation>
        <location evidence="1">Membrane</location>
        <topology evidence="1">Multi-pass membrane protein</topology>
    </subcellularLocation>
</comment>
<dbReference type="PANTHER" id="PTHR38480:SF1">
    <property type="entry name" value="SLR0254 PROTEIN"/>
    <property type="match status" value="1"/>
</dbReference>
<feature type="domain" description="RDD" evidence="6">
    <location>
        <begin position="33"/>
        <end position="168"/>
    </location>
</feature>
<dbReference type="GO" id="GO:0016020">
    <property type="term" value="C:membrane"/>
    <property type="evidence" value="ECO:0007669"/>
    <property type="project" value="UniProtKB-SubCell"/>
</dbReference>
<proteinExistence type="predicted"/>
<feature type="transmembrane region" description="Helical" evidence="5">
    <location>
        <begin position="51"/>
        <end position="73"/>
    </location>
</feature>
<dbReference type="RefSeq" id="WP_194449071.1">
    <property type="nucleotide sequence ID" value="NZ_CP063849.1"/>
</dbReference>
<dbReference type="EMBL" id="CP063849">
    <property type="protein sequence ID" value="QOY87402.1"/>
    <property type="molecule type" value="Genomic_DNA"/>
</dbReference>
<evidence type="ECO:0000313" key="8">
    <source>
        <dbReference type="Proteomes" id="UP000593892"/>
    </source>
</evidence>
<dbReference type="PANTHER" id="PTHR38480">
    <property type="entry name" value="SLR0254 PROTEIN"/>
    <property type="match status" value="1"/>
</dbReference>
<dbReference type="InterPro" id="IPR010432">
    <property type="entry name" value="RDD"/>
</dbReference>
<dbReference type="Proteomes" id="UP000593892">
    <property type="component" value="Chromosome"/>
</dbReference>
<keyword evidence="8" id="KW-1185">Reference proteome</keyword>
<dbReference type="AlphaFoldDB" id="A0A7S7NPI1"/>
<accession>A0A7S7NPI1</accession>